<dbReference type="EMBL" id="BPLR01012652">
    <property type="protein sequence ID" value="GIY55566.1"/>
    <property type="molecule type" value="Genomic_DNA"/>
</dbReference>
<accession>A0AAV4UCU2</accession>
<organism evidence="1 2">
    <name type="scientific">Caerostris extrusa</name>
    <name type="common">Bark spider</name>
    <name type="synonym">Caerostris bankana</name>
    <dbReference type="NCBI Taxonomy" id="172846"/>
    <lineage>
        <taxon>Eukaryota</taxon>
        <taxon>Metazoa</taxon>
        <taxon>Ecdysozoa</taxon>
        <taxon>Arthropoda</taxon>
        <taxon>Chelicerata</taxon>
        <taxon>Arachnida</taxon>
        <taxon>Araneae</taxon>
        <taxon>Araneomorphae</taxon>
        <taxon>Entelegynae</taxon>
        <taxon>Araneoidea</taxon>
        <taxon>Araneidae</taxon>
        <taxon>Caerostris</taxon>
    </lineage>
</organism>
<reference evidence="1 2" key="1">
    <citation type="submission" date="2021-06" db="EMBL/GenBank/DDBJ databases">
        <title>Caerostris extrusa draft genome.</title>
        <authorList>
            <person name="Kono N."/>
            <person name="Arakawa K."/>
        </authorList>
    </citation>
    <scope>NUCLEOTIDE SEQUENCE [LARGE SCALE GENOMIC DNA]</scope>
</reference>
<keyword evidence="2" id="KW-1185">Reference proteome</keyword>
<sequence length="143" mass="16682">MCTRTADYENFVPKRSCLPPTESYLSTGSEVLLKYTLVMRRPNVVFLHYLLHLSSLDMNLSILVHQLENRIMKMDVVGTSPQQWQQLSSKVTMTFDVSGMRAFEDFEDFYFEVRFRFIPPNDNEQECGVLPESIEKTGRMVEN</sequence>
<evidence type="ECO:0000313" key="1">
    <source>
        <dbReference type="EMBL" id="GIY55566.1"/>
    </source>
</evidence>
<name>A0AAV4UCU2_CAEEX</name>
<gene>
    <name evidence="1" type="primary">AVEN_4226_1</name>
    <name evidence="1" type="ORF">CEXT_505321</name>
</gene>
<dbReference type="Proteomes" id="UP001054945">
    <property type="component" value="Unassembled WGS sequence"/>
</dbReference>
<protein>
    <submittedName>
        <fullName evidence="1">CUB domain-containing protein</fullName>
    </submittedName>
</protein>
<comment type="caution">
    <text evidence="1">The sequence shown here is derived from an EMBL/GenBank/DDBJ whole genome shotgun (WGS) entry which is preliminary data.</text>
</comment>
<evidence type="ECO:0000313" key="2">
    <source>
        <dbReference type="Proteomes" id="UP001054945"/>
    </source>
</evidence>
<proteinExistence type="predicted"/>
<dbReference type="AlphaFoldDB" id="A0AAV4UCU2"/>